<dbReference type="AlphaFoldDB" id="A0A9Q0MR36"/>
<dbReference type="EMBL" id="WJQU01000004">
    <property type="protein sequence ID" value="KAJ6636441.1"/>
    <property type="molecule type" value="Genomic_DNA"/>
</dbReference>
<reference evidence="1" key="1">
    <citation type="submission" date="2022-07" db="EMBL/GenBank/DDBJ databases">
        <authorList>
            <person name="Trinca V."/>
            <person name="Uliana J.V.C."/>
            <person name="Torres T.T."/>
            <person name="Ward R.J."/>
            <person name="Monesi N."/>
        </authorList>
    </citation>
    <scope>NUCLEOTIDE SEQUENCE</scope>
    <source>
        <strain evidence="1">HSMRA1968</strain>
        <tissue evidence="1">Whole embryos</tissue>
    </source>
</reference>
<keyword evidence="2" id="KW-1185">Reference proteome</keyword>
<dbReference type="Proteomes" id="UP001151699">
    <property type="component" value="Chromosome C"/>
</dbReference>
<proteinExistence type="predicted"/>
<evidence type="ECO:0000313" key="2">
    <source>
        <dbReference type="Proteomes" id="UP001151699"/>
    </source>
</evidence>
<protein>
    <submittedName>
        <fullName evidence="1">Uncharacterized protein</fullName>
    </submittedName>
</protein>
<name>A0A9Q0MR36_9DIPT</name>
<evidence type="ECO:0000313" key="1">
    <source>
        <dbReference type="EMBL" id="KAJ6636441.1"/>
    </source>
</evidence>
<accession>A0A9Q0MR36</accession>
<organism evidence="1 2">
    <name type="scientific">Pseudolycoriella hygida</name>
    <dbReference type="NCBI Taxonomy" id="35572"/>
    <lineage>
        <taxon>Eukaryota</taxon>
        <taxon>Metazoa</taxon>
        <taxon>Ecdysozoa</taxon>
        <taxon>Arthropoda</taxon>
        <taxon>Hexapoda</taxon>
        <taxon>Insecta</taxon>
        <taxon>Pterygota</taxon>
        <taxon>Neoptera</taxon>
        <taxon>Endopterygota</taxon>
        <taxon>Diptera</taxon>
        <taxon>Nematocera</taxon>
        <taxon>Sciaroidea</taxon>
        <taxon>Sciaridae</taxon>
        <taxon>Pseudolycoriella</taxon>
    </lineage>
</organism>
<comment type="caution">
    <text evidence="1">The sequence shown here is derived from an EMBL/GenBank/DDBJ whole genome shotgun (WGS) entry which is preliminary data.</text>
</comment>
<sequence length="167" mass="18954">MNTQQIDCVRGAFTDFGAVIGSCGLTLIVKLNIGSTGSHSPCNARSQNCFDPISGRFWMTKKKASIFAVIMFRHTIFSNGDKSMHKALIALIICCCDAPARMSRMTEPIYVRQPKHFYAMESKQLYRKLIELDCICDYRRVRSVQVNKLGYANSHHRNQFAFVGRHP</sequence>
<gene>
    <name evidence="1" type="ORF">Bhyg_15031</name>
</gene>